<accession>A0ABU5H9S4</accession>
<evidence type="ECO:0000313" key="2">
    <source>
        <dbReference type="Proteomes" id="UP001291309"/>
    </source>
</evidence>
<evidence type="ECO:0000313" key="1">
    <source>
        <dbReference type="EMBL" id="MDY7229573.1"/>
    </source>
</evidence>
<dbReference type="SUPFAM" id="SSF48695">
    <property type="entry name" value="Multiheme cytochromes"/>
    <property type="match status" value="1"/>
</dbReference>
<gene>
    <name evidence="1" type="ORF">SYV04_24485</name>
</gene>
<dbReference type="RefSeq" id="WP_321548293.1">
    <property type="nucleotide sequence ID" value="NZ_JAXIVS010000008.1"/>
</dbReference>
<sequence length="175" mass="18361">MAEFSRIADPAARSVALFVEAGKVISHPRCSNCHPADGVPRQGMDQHPHVPTVSGGAEGHGTPGLPCTSCHRAANTPTVGATVRSIPGNPKWALAPAEMAWVGKSLGSICEQLKDRQRNGGKSLAELQHHMAEDALVGWGWNPGPGLEPVPGTQKAFGELIQAWIDTGAHCPAPY</sequence>
<name>A0ABU5H9S4_9BACT</name>
<dbReference type="Proteomes" id="UP001291309">
    <property type="component" value="Unassembled WGS sequence"/>
</dbReference>
<proteinExistence type="predicted"/>
<dbReference type="InterPro" id="IPR036280">
    <property type="entry name" value="Multihaem_cyt_sf"/>
</dbReference>
<dbReference type="EMBL" id="JAXIVS010000008">
    <property type="protein sequence ID" value="MDY7229573.1"/>
    <property type="molecule type" value="Genomic_DNA"/>
</dbReference>
<organism evidence="1 2">
    <name type="scientific">Hyalangium rubrum</name>
    <dbReference type="NCBI Taxonomy" id="3103134"/>
    <lineage>
        <taxon>Bacteria</taxon>
        <taxon>Pseudomonadati</taxon>
        <taxon>Myxococcota</taxon>
        <taxon>Myxococcia</taxon>
        <taxon>Myxococcales</taxon>
        <taxon>Cystobacterineae</taxon>
        <taxon>Archangiaceae</taxon>
        <taxon>Hyalangium</taxon>
    </lineage>
</organism>
<keyword evidence="2" id="KW-1185">Reference proteome</keyword>
<comment type="caution">
    <text evidence="1">The sequence shown here is derived from an EMBL/GenBank/DDBJ whole genome shotgun (WGS) entry which is preliminary data.</text>
</comment>
<reference evidence="1 2" key="1">
    <citation type="submission" date="2023-12" db="EMBL/GenBank/DDBJ databases">
        <title>the genome sequence of Hyalangium sp. s54d21.</title>
        <authorList>
            <person name="Zhang X."/>
        </authorList>
    </citation>
    <scope>NUCLEOTIDE SEQUENCE [LARGE SCALE GENOMIC DNA]</scope>
    <source>
        <strain evidence="2">s54d21</strain>
    </source>
</reference>
<protein>
    <submittedName>
        <fullName evidence="1">Isoquinoline 1-oxidoreductase subunit</fullName>
    </submittedName>
</protein>